<reference evidence="2 3" key="1">
    <citation type="submission" date="2021-06" db="EMBL/GenBank/DDBJ databases">
        <title>Caerostris extrusa draft genome.</title>
        <authorList>
            <person name="Kono N."/>
            <person name="Arakawa K."/>
        </authorList>
    </citation>
    <scope>NUCLEOTIDE SEQUENCE [LARGE SCALE GENOMIC DNA]</scope>
</reference>
<dbReference type="Proteomes" id="UP001054945">
    <property type="component" value="Unassembled WGS sequence"/>
</dbReference>
<keyword evidence="3" id="KW-1185">Reference proteome</keyword>
<feature type="region of interest" description="Disordered" evidence="1">
    <location>
        <begin position="1"/>
        <end position="29"/>
    </location>
</feature>
<protein>
    <submittedName>
        <fullName evidence="2">Uncharacterized protein</fullName>
    </submittedName>
</protein>
<gene>
    <name evidence="2" type="ORF">CEXT_148431</name>
</gene>
<dbReference type="EMBL" id="BPLR01000699">
    <property type="protein sequence ID" value="GIY96777.1"/>
    <property type="molecule type" value="Genomic_DNA"/>
</dbReference>
<evidence type="ECO:0000313" key="3">
    <source>
        <dbReference type="Proteomes" id="UP001054945"/>
    </source>
</evidence>
<comment type="caution">
    <text evidence="2">The sequence shown here is derived from an EMBL/GenBank/DDBJ whole genome shotgun (WGS) entry which is preliminary data.</text>
</comment>
<evidence type="ECO:0000313" key="2">
    <source>
        <dbReference type="EMBL" id="GIY96777.1"/>
    </source>
</evidence>
<dbReference type="AlphaFoldDB" id="A0AAV4XNT6"/>
<name>A0AAV4XNT6_CAEEX</name>
<organism evidence="2 3">
    <name type="scientific">Caerostris extrusa</name>
    <name type="common">Bark spider</name>
    <name type="synonym">Caerostris bankana</name>
    <dbReference type="NCBI Taxonomy" id="172846"/>
    <lineage>
        <taxon>Eukaryota</taxon>
        <taxon>Metazoa</taxon>
        <taxon>Ecdysozoa</taxon>
        <taxon>Arthropoda</taxon>
        <taxon>Chelicerata</taxon>
        <taxon>Arachnida</taxon>
        <taxon>Araneae</taxon>
        <taxon>Araneomorphae</taxon>
        <taxon>Entelegynae</taxon>
        <taxon>Araneoidea</taxon>
        <taxon>Araneidae</taxon>
        <taxon>Caerostris</taxon>
    </lineage>
</organism>
<evidence type="ECO:0000256" key="1">
    <source>
        <dbReference type="SAM" id="MobiDB-lite"/>
    </source>
</evidence>
<sequence length="104" mass="12178">MTAARLKSQPDHDQPAQDHKDQKDSFPTEESLCEYLEEPWLRRVTEVVPRFRISLERIASSRFAVAVQDLGKFPLREKQLPVTDPQLRLARYTMYLPFQCQANC</sequence>
<accession>A0AAV4XNT6</accession>
<feature type="compositionally biased region" description="Basic and acidic residues" evidence="1">
    <location>
        <begin position="8"/>
        <end position="26"/>
    </location>
</feature>
<proteinExistence type="predicted"/>